<dbReference type="EMBL" id="JBBMRA010000023">
    <property type="protein sequence ID" value="MEM5537917.1"/>
    <property type="molecule type" value="Genomic_DNA"/>
</dbReference>
<accession>A0ABU9TW22</accession>
<evidence type="ECO:0000313" key="4">
    <source>
        <dbReference type="EMBL" id="MEM5537917.1"/>
    </source>
</evidence>
<keyword evidence="2" id="KW-0732">Signal</keyword>
<dbReference type="InterPro" id="IPR022478">
    <property type="entry name" value="ABC_transptr_sub-bd_PQQ"/>
</dbReference>
<evidence type="ECO:0000259" key="3">
    <source>
        <dbReference type="Pfam" id="PF13458"/>
    </source>
</evidence>
<keyword evidence="5" id="KW-1185">Reference proteome</keyword>
<feature type="domain" description="Leucine-binding protein" evidence="3">
    <location>
        <begin position="57"/>
        <end position="211"/>
    </location>
</feature>
<reference evidence="4 5" key="1">
    <citation type="submission" date="2024-03" db="EMBL/GenBank/DDBJ databases">
        <title>Community enrichment and isolation of bacterial strains for fucoidan degradation.</title>
        <authorList>
            <person name="Sichert A."/>
        </authorList>
    </citation>
    <scope>NUCLEOTIDE SEQUENCE [LARGE SCALE GENOMIC DNA]</scope>
    <source>
        <strain evidence="4 5">AS76</strain>
    </source>
</reference>
<dbReference type="Gene3D" id="3.40.50.2300">
    <property type="match status" value="2"/>
</dbReference>
<dbReference type="RefSeq" id="WP_342855082.1">
    <property type="nucleotide sequence ID" value="NZ_JBBMRA010000023.1"/>
</dbReference>
<dbReference type="PANTHER" id="PTHR30483:SF6">
    <property type="entry name" value="PERIPLASMIC BINDING PROTEIN OF ABC TRANSPORTER FOR NATURAL AMINO ACIDS"/>
    <property type="match status" value="1"/>
</dbReference>
<evidence type="ECO:0000256" key="2">
    <source>
        <dbReference type="ARBA" id="ARBA00022729"/>
    </source>
</evidence>
<comment type="similarity">
    <text evidence="1">Belongs to the leucine-binding protein family.</text>
</comment>
<dbReference type="CDD" id="cd06268">
    <property type="entry name" value="PBP1_ABC_transporter_LIVBP-like"/>
    <property type="match status" value="1"/>
</dbReference>
<dbReference type="Proteomes" id="UP001449225">
    <property type="component" value="Unassembled WGS sequence"/>
</dbReference>
<dbReference type="InterPro" id="IPR028081">
    <property type="entry name" value="Leu-bd"/>
</dbReference>
<sequence length="393" mass="44409">MFINNHRKNAIAITLTALLGSSHAYSDIEVDISYLQQEIDYGPVLSNILPEPEDAGFQGAKLAIKDSNTTGRFLKHKYQLQDFTSANPQALIDKAKAQYEAGIRYFVVNTDAQTLGKFTEALGKDALIFNAGSSADELRLHTCEANLFHTMPSRAMLADALAQWLKAKRLQKIFMITGATPDDKAFSHAFKRSAKRFGLSIVKEKDWSFDTDLRRTAQSEMPLFTQHRDYDVVFVADERGDFGEYVLYNTWLPRPVVGTQGLTPVAWHRVVEQYGAAQLQSRFEKNTKRWMNSKDYSAWAAVRSVAEAVTRTQTNDAETNKAYIKSDKFQLAGFKGRKLDFRSWNGQLRQTIPLVHPRSLVSMSPQDGFLHPTNELDTLGFDRKETDCTDTSK</sequence>
<name>A0ABU9TW22_9GAMM</name>
<dbReference type="InterPro" id="IPR028082">
    <property type="entry name" value="Peripla_BP_I"/>
</dbReference>
<comment type="caution">
    <text evidence="4">The sequence shown here is derived from an EMBL/GenBank/DDBJ whole genome shotgun (WGS) entry which is preliminary data.</text>
</comment>
<dbReference type="NCBIfam" id="TIGR03863">
    <property type="entry name" value="PQQ_ABC_bind"/>
    <property type="match status" value="1"/>
</dbReference>
<proteinExistence type="inferred from homology"/>
<dbReference type="PANTHER" id="PTHR30483">
    <property type="entry name" value="LEUCINE-SPECIFIC-BINDING PROTEIN"/>
    <property type="match status" value="1"/>
</dbReference>
<dbReference type="SUPFAM" id="SSF53822">
    <property type="entry name" value="Periplasmic binding protein-like I"/>
    <property type="match status" value="1"/>
</dbReference>
<gene>
    <name evidence="4" type="ORF">WNY58_16145</name>
</gene>
<protein>
    <submittedName>
        <fullName evidence="4">ABC transporter substrate-binding protein</fullName>
    </submittedName>
</protein>
<dbReference type="InterPro" id="IPR051010">
    <property type="entry name" value="BCAA_transport"/>
</dbReference>
<evidence type="ECO:0000313" key="5">
    <source>
        <dbReference type="Proteomes" id="UP001449225"/>
    </source>
</evidence>
<organism evidence="4 5">
    <name type="scientific">Neptuniibacter pectenicola</name>
    <dbReference type="NCBI Taxonomy" id="1806669"/>
    <lineage>
        <taxon>Bacteria</taxon>
        <taxon>Pseudomonadati</taxon>
        <taxon>Pseudomonadota</taxon>
        <taxon>Gammaproteobacteria</taxon>
        <taxon>Oceanospirillales</taxon>
        <taxon>Oceanospirillaceae</taxon>
        <taxon>Neptuniibacter</taxon>
    </lineage>
</organism>
<dbReference type="Pfam" id="PF13458">
    <property type="entry name" value="Peripla_BP_6"/>
    <property type="match status" value="1"/>
</dbReference>
<evidence type="ECO:0000256" key="1">
    <source>
        <dbReference type="ARBA" id="ARBA00010062"/>
    </source>
</evidence>